<feature type="region of interest" description="Disordered" evidence="2">
    <location>
        <begin position="625"/>
        <end position="656"/>
    </location>
</feature>
<dbReference type="RefSeq" id="XP_016251645.1">
    <property type="nucleotide sequence ID" value="XM_016389743.1"/>
</dbReference>
<feature type="region of interest" description="Disordered" evidence="2">
    <location>
        <begin position="57"/>
        <end position="76"/>
    </location>
</feature>
<accession>A0A0D2D6V9</accession>
<feature type="region of interest" description="Disordered" evidence="2">
    <location>
        <begin position="1"/>
        <end position="25"/>
    </location>
</feature>
<protein>
    <submittedName>
        <fullName evidence="3">Uncharacterized protein</fullName>
    </submittedName>
</protein>
<feature type="compositionally biased region" description="Basic residues" evidence="2">
    <location>
        <begin position="569"/>
        <end position="579"/>
    </location>
</feature>
<feature type="region of interest" description="Disordered" evidence="2">
    <location>
        <begin position="670"/>
        <end position="786"/>
    </location>
</feature>
<dbReference type="AlphaFoldDB" id="A0A0D2D6V9"/>
<name>A0A0D2D6V9_9EURO</name>
<dbReference type="GeneID" id="27342273"/>
<dbReference type="HOGENOM" id="CLU_383556_0_0_1"/>
<sequence length="786" mass="85199">MGPDNNNLSANLGPRAPITQIPNPLSNGNLVQNHFMAMPNPGPQNHLNMITSFQQHSMGIPDPMAQNSTGNGSPIRHQHMAFYNLTLQNSYANGNPFGNDDSPILNNPLHCPAEDAVGIHGRQMSTVMASEPFNNGYFTQNEAVGMQGLLSQDVMNDNGFPDLCVNLFPQKQVHLDPGFTDFQGFPQIDAQGGSLLPQGQWNTNSGEAQAQKAVNKLRAKLQTYQDKVSLLVQEHGKKVAALQQQVDTLKREKETLTRENVVVKSFYNMLKGHYDFMIGPEGRLFPIIPDTKERAVLGLNKPKSPLQQAYDSKMQQLKREYSEAIFKADICYLCPEHHGKELKLLAPQVERAALQFIDLTGDDQEPGPTFLKDSIQKFLSRAAQEEVLGSSSRDKQTITQVDATTPVQETATSESTTITAALPSATQAASINGGSTQSLATGSTKRPAPPVTPPSEVEDAFLSKHQKRKQSEYGWMQPSQNLALRKATGDLPHPLEEWSFKQAAGAAAGVSIREVVATYNVATTVPTANHQSSISAPTPEPAAPSASAAPKPSKASRVTKTKPGTPKKSNTRGRSRAKPKSSAALSAALTNALAGFNSATSTAAKISGNSSSYNALSVDILPEEPTHFPARRPTPPIPPTASPADIDPEYETEEERAARMRDYDLMVIDHNDQYPLPDDGDMPQSAPFTDADDEDVADIIALLEEPDEHDNQQNKSSQAKDIESDGVENGLAQDTAKATGDVEKEASNDKAGGGDENWDVDSLFGDTEEDIQVPWHDEESEVSEEE</sequence>
<dbReference type="OrthoDB" id="4154645at2759"/>
<organism evidence="3 4">
    <name type="scientific">Cladophialophora immunda</name>
    <dbReference type="NCBI Taxonomy" id="569365"/>
    <lineage>
        <taxon>Eukaryota</taxon>
        <taxon>Fungi</taxon>
        <taxon>Dikarya</taxon>
        <taxon>Ascomycota</taxon>
        <taxon>Pezizomycotina</taxon>
        <taxon>Eurotiomycetes</taxon>
        <taxon>Chaetothyriomycetidae</taxon>
        <taxon>Chaetothyriales</taxon>
        <taxon>Herpotrichiellaceae</taxon>
        <taxon>Cladophialophora</taxon>
    </lineage>
</organism>
<proteinExistence type="predicted"/>
<gene>
    <name evidence="3" type="ORF">PV07_03079</name>
</gene>
<feature type="compositionally biased region" description="Polar residues" evidence="2">
    <location>
        <begin position="428"/>
        <end position="444"/>
    </location>
</feature>
<evidence type="ECO:0000313" key="3">
    <source>
        <dbReference type="EMBL" id="KIW31429.1"/>
    </source>
</evidence>
<dbReference type="Proteomes" id="UP000054466">
    <property type="component" value="Unassembled WGS sequence"/>
</dbReference>
<evidence type="ECO:0000256" key="1">
    <source>
        <dbReference type="SAM" id="Coils"/>
    </source>
</evidence>
<keyword evidence="1" id="KW-0175">Coiled coil</keyword>
<feature type="region of interest" description="Disordered" evidence="2">
    <location>
        <begin position="529"/>
        <end position="584"/>
    </location>
</feature>
<reference evidence="3 4" key="1">
    <citation type="submission" date="2015-01" db="EMBL/GenBank/DDBJ databases">
        <title>The Genome Sequence of Cladophialophora immunda CBS83496.</title>
        <authorList>
            <consortium name="The Broad Institute Genomics Platform"/>
            <person name="Cuomo C."/>
            <person name="de Hoog S."/>
            <person name="Gorbushina A."/>
            <person name="Stielow B."/>
            <person name="Teixiera M."/>
            <person name="Abouelleil A."/>
            <person name="Chapman S.B."/>
            <person name="Priest M."/>
            <person name="Young S.K."/>
            <person name="Wortman J."/>
            <person name="Nusbaum C."/>
            <person name="Birren B."/>
        </authorList>
    </citation>
    <scope>NUCLEOTIDE SEQUENCE [LARGE SCALE GENOMIC DNA]</scope>
    <source>
        <strain evidence="3 4">CBS 83496</strain>
    </source>
</reference>
<feature type="region of interest" description="Disordered" evidence="2">
    <location>
        <begin position="428"/>
        <end position="457"/>
    </location>
</feature>
<dbReference type="EMBL" id="KN847041">
    <property type="protein sequence ID" value="KIW31429.1"/>
    <property type="molecule type" value="Genomic_DNA"/>
</dbReference>
<feature type="compositionally biased region" description="Polar residues" evidence="2">
    <location>
        <begin position="1"/>
        <end position="10"/>
    </location>
</feature>
<feature type="coiled-coil region" evidence="1">
    <location>
        <begin position="207"/>
        <end position="259"/>
    </location>
</feature>
<dbReference type="VEuPathDB" id="FungiDB:PV07_03079"/>
<feature type="compositionally biased region" description="Pro residues" evidence="2">
    <location>
        <begin position="632"/>
        <end position="641"/>
    </location>
</feature>
<keyword evidence="4" id="KW-1185">Reference proteome</keyword>
<evidence type="ECO:0000313" key="4">
    <source>
        <dbReference type="Proteomes" id="UP000054466"/>
    </source>
</evidence>
<evidence type="ECO:0000256" key="2">
    <source>
        <dbReference type="SAM" id="MobiDB-lite"/>
    </source>
</evidence>
<feature type="compositionally biased region" description="Low complexity" evidence="2">
    <location>
        <begin position="532"/>
        <end position="556"/>
    </location>
</feature>